<accession>A0AAE1QM21</accession>
<comment type="caution">
    <text evidence="7">The sequence shown here is derived from an EMBL/GenBank/DDBJ whole genome shotgun (WGS) entry which is preliminary data.</text>
</comment>
<gene>
    <name evidence="7" type="ORF">Pmani_000692</name>
</gene>
<comment type="catalytic activity">
    <reaction evidence="5">
        <text>glucuronate acceptor + UDP-alpha-D-glucuronate = acceptor beta-D-glucuronoside + UDP + H(+)</text>
        <dbReference type="Rhea" id="RHEA:21032"/>
        <dbReference type="ChEBI" id="CHEBI:15378"/>
        <dbReference type="ChEBI" id="CHEBI:58052"/>
        <dbReference type="ChEBI" id="CHEBI:58223"/>
        <dbReference type="ChEBI" id="CHEBI:132367"/>
        <dbReference type="ChEBI" id="CHEBI:132368"/>
        <dbReference type="EC" id="2.4.1.17"/>
    </reaction>
</comment>
<feature type="chain" id="PRO_5041777082" description="UDP-glucuronosyltransferase" evidence="5">
    <location>
        <begin position="21"/>
        <end position="535"/>
    </location>
</feature>
<dbReference type="PROSITE" id="PS00375">
    <property type="entry name" value="UDPGT"/>
    <property type="match status" value="1"/>
</dbReference>
<dbReference type="PANTHER" id="PTHR48043">
    <property type="entry name" value="EG:EG0003.4 PROTEIN-RELATED"/>
    <property type="match status" value="1"/>
</dbReference>
<feature type="compositionally biased region" description="Low complexity" evidence="6">
    <location>
        <begin position="79"/>
        <end position="91"/>
    </location>
</feature>
<proteinExistence type="inferred from homology"/>
<dbReference type="EMBL" id="JAWZYT010000049">
    <property type="protein sequence ID" value="KAK4328946.1"/>
    <property type="molecule type" value="Genomic_DNA"/>
</dbReference>
<evidence type="ECO:0000256" key="6">
    <source>
        <dbReference type="SAM" id="MobiDB-lite"/>
    </source>
</evidence>
<dbReference type="PANTHER" id="PTHR48043:SF145">
    <property type="entry name" value="FI06409P-RELATED"/>
    <property type="match status" value="1"/>
</dbReference>
<evidence type="ECO:0000313" key="7">
    <source>
        <dbReference type="EMBL" id="KAK4328946.1"/>
    </source>
</evidence>
<name>A0AAE1QM21_9EUCA</name>
<organism evidence="7 8">
    <name type="scientific">Petrolisthes manimaculis</name>
    <dbReference type="NCBI Taxonomy" id="1843537"/>
    <lineage>
        <taxon>Eukaryota</taxon>
        <taxon>Metazoa</taxon>
        <taxon>Ecdysozoa</taxon>
        <taxon>Arthropoda</taxon>
        <taxon>Crustacea</taxon>
        <taxon>Multicrustacea</taxon>
        <taxon>Malacostraca</taxon>
        <taxon>Eumalacostraca</taxon>
        <taxon>Eucarida</taxon>
        <taxon>Decapoda</taxon>
        <taxon>Pleocyemata</taxon>
        <taxon>Anomura</taxon>
        <taxon>Galatheoidea</taxon>
        <taxon>Porcellanidae</taxon>
        <taxon>Petrolisthes</taxon>
    </lineage>
</organism>
<keyword evidence="5" id="KW-0732">Signal</keyword>
<evidence type="ECO:0000256" key="1">
    <source>
        <dbReference type="ARBA" id="ARBA00009995"/>
    </source>
</evidence>
<reference evidence="7" key="1">
    <citation type="submission" date="2023-11" db="EMBL/GenBank/DDBJ databases">
        <title>Genome assemblies of two species of porcelain crab, Petrolisthes cinctipes and Petrolisthes manimaculis (Anomura: Porcellanidae).</title>
        <authorList>
            <person name="Angst P."/>
        </authorList>
    </citation>
    <scope>NUCLEOTIDE SEQUENCE</scope>
    <source>
        <strain evidence="7">PB745_02</strain>
        <tissue evidence="7">Gill</tissue>
    </source>
</reference>
<sequence>MLTWLAVVAIVLVGTGTWRGGRGGGGRGVLGELPPLQQPYNILVLMPISVRSHRNVIQPIAEALAERGHKVVTLTKEPTTTTSTSTSTSTTPQHHPKNLTEMVTHTSIHEADLNIFEVQQSPGRFLWQLGNNLTRLAGNVYNDSTVRELYMKRKEFDLIIVDAIFHEAFYPFLHEVPFILVSTVTGLHHQSAAVGNLHHPAYIPTVLWDFPRPWTLPNRLFNFGAHLLMPLIWSFLLKGGTQREISRQFPELPSLDEIERNRSLNFINNHPGLDLPLPLLPSEIPVAGIHLRPAKPLPKDLLGWVEGAGETGVLFVSLGSMVRGSHMHPHFRTLFVRVFRRLQQRVIWKFEKKVPELSENVMVRRWLPQQDVLGHPNVKAFLSHGGLLSLQEAVYHATPLVAIPICCDHTRVAAHIHNAGLGRWLAWDDLTEDLLLEAIHQVINNTRYTEEVQQASRRIQDQPQSAREVAVFWSEYVVRHRGAPHLRSPAANLSWIRFLLLDVLTVLALTVTFLLLVTVWVWRWFSHRTGKIKLE</sequence>
<dbReference type="GO" id="GO:0016020">
    <property type="term" value="C:membrane"/>
    <property type="evidence" value="ECO:0007669"/>
    <property type="project" value="UniProtKB-SubCell"/>
</dbReference>
<keyword evidence="8" id="KW-1185">Reference proteome</keyword>
<evidence type="ECO:0000256" key="4">
    <source>
        <dbReference type="RuleBase" id="RU003718"/>
    </source>
</evidence>
<comment type="subcellular location">
    <subcellularLocation>
        <location evidence="5">Membrane</location>
        <topology evidence="5">Single-pass membrane protein</topology>
    </subcellularLocation>
</comment>
<dbReference type="InterPro" id="IPR002213">
    <property type="entry name" value="UDP_glucos_trans"/>
</dbReference>
<dbReference type="InterPro" id="IPR035595">
    <property type="entry name" value="UDP_glycos_trans_CS"/>
</dbReference>
<feature type="signal peptide" evidence="5">
    <location>
        <begin position="1"/>
        <end position="20"/>
    </location>
</feature>
<dbReference type="CDD" id="cd03784">
    <property type="entry name" value="GT1_Gtf-like"/>
    <property type="match status" value="1"/>
</dbReference>
<dbReference type="GO" id="GO:0015020">
    <property type="term" value="F:glucuronosyltransferase activity"/>
    <property type="evidence" value="ECO:0007669"/>
    <property type="project" value="UniProtKB-EC"/>
</dbReference>
<dbReference type="Gene3D" id="3.40.50.2000">
    <property type="entry name" value="Glycogen Phosphorylase B"/>
    <property type="match status" value="2"/>
</dbReference>
<keyword evidence="5" id="KW-0812">Transmembrane</keyword>
<feature type="transmembrane region" description="Helical" evidence="5">
    <location>
        <begin position="495"/>
        <end position="522"/>
    </location>
</feature>
<dbReference type="InterPro" id="IPR050271">
    <property type="entry name" value="UDP-glycosyltransferase"/>
</dbReference>
<dbReference type="Proteomes" id="UP001292094">
    <property type="component" value="Unassembled WGS sequence"/>
</dbReference>
<keyword evidence="5" id="KW-0472">Membrane</keyword>
<dbReference type="Pfam" id="PF00201">
    <property type="entry name" value="UDPGT"/>
    <property type="match status" value="1"/>
</dbReference>
<dbReference type="SUPFAM" id="SSF53756">
    <property type="entry name" value="UDP-Glycosyltransferase/glycogen phosphorylase"/>
    <property type="match status" value="1"/>
</dbReference>
<keyword evidence="5" id="KW-1133">Transmembrane helix</keyword>
<keyword evidence="3 4" id="KW-0808">Transferase</keyword>
<evidence type="ECO:0000313" key="8">
    <source>
        <dbReference type="Proteomes" id="UP001292094"/>
    </source>
</evidence>
<evidence type="ECO:0000256" key="5">
    <source>
        <dbReference type="RuleBase" id="RU362059"/>
    </source>
</evidence>
<protein>
    <recommendedName>
        <fullName evidence="5">UDP-glucuronosyltransferase</fullName>
        <ecNumber evidence="5">2.4.1.17</ecNumber>
    </recommendedName>
</protein>
<comment type="similarity">
    <text evidence="1 4">Belongs to the UDP-glycosyltransferase family.</text>
</comment>
<dbReference type="EC" id="2.4.1.17" evidence="5"/>
<evidence type="ECO:0000256" key="3">
    <source>
        <dbReference type="ARBA" id="ARBA00022679"/>
    </source>
</evidence>
<dbReference type="AlphaFoldDB" id="A0AAE1QM21"/>
<feature type="region of interest" description="Disordered" evidence="6">
    <location>
        <begin position="75"/>
        <end position="97"/>
    </location>
</feature>
<dbReference type="FunFam" id="3.40.50.2000:FF:000050">
    <property type="entry name" value="UDP-glucuronosyltransferase"/>
    <property type="match status" value="1"/>
</dbReference>
<evidence type="ECO:0000256" key="2">
    <source>
        <dbReference type="ARBA" id="ARBA00022676"/>
    </source>
</evidence>
<keyword evidence="2 4" id="KW-0328">Glycosyltransferase</keyword>